<accession>A0ABX2MLJ6</accession>
<sequence>MFFFFFQYVSFAQKYDIEISLEEIKEFEQFLIKQPLLGTKNLIGDKLFEAIRRHKQSGEGFILNKFDEQGNRRELFRGRNRKSDSSSNFINAEMWTPRSGYSSHGRYNAIGVPVLYLTDDKTALPYEIHTAYDEEVVIVEFRLERNLTFFDIGEFDNEFEGFFENTRIDSRQLKHSYLLPNFVGACCNFLGYDGVKYNGTRSENLHYTNYALFNYKDGEDVSIMGDPISYKQTLIRRLKL</sequence>
<gene>
    <name evidence="1" type="ORF">HP548_12515</name>
</gene>
<dbReference type="Proteomes" id="UP000577724">
    <property type="component" value="Unassembled WGS sequence"/>
</dbReference>
<proteinExistence type="predicted"/>
<organism evidence="1 2">
    <name type="scientific">Paenibacillus taichungensis</name>
    <dbReference type="NCBI Taxonomy" id="484184"/>
    <lineage>
        <taxon>Bacteria</taxon>
        <taxon>Bacillati</taxon>
        <taxon>Bacillota</taxon>
        <taxon>Bacilli</taxon>
        <taxon>Bacillales</taxon>
        <taxon>Paenibacillaceae</taxon>
        <taxon>Paenibacillus</taxon>
    </lineage>
</organism>
<dbReference type="EMBL" id="JABMCC010000107">
    <property type="protein sequence ID" value="NUU54900.1"/>
    <property type="molecule type" value="Genomic_DNA"/>
</dbReference>
<evidence type="ECO:0000313" key="2">
    <source>
        <dbReference type="Proteomes" id="UP000577724"/>
    </source>
</evidence>
<dbReference type="GeneID" id="97131540"/>
<reference evidence="1 2" key="1">
    <citation type="submission" date="2020-05" db="EMBL/GenBank/DDBJ databases">
        <title>Genome Sequencing of Type Strains.</title>
        <authorList>
            <person name="Lemaire J.F."/>
            <person name="Inderbitzin P."/>
            <person name="Gregorio O.A."/>
            <person name="Collins S.B."/>
            <person name="Wespe N."/>
            <person name="Knight-Connoni V."/>
        </authorList>
    </citation>
    <scope>NUCLEOTIDE SEQUENCE [LARGE SCALE GENOMIC DNA]</scope>
    <source>
        <strain evidence="1 2">DSM 19942</strain>
    </source>
</reference>
<evidence type="ECO:0000313" key="1">
    <source>
        <dbReference type="EMBL" id="NUU54900.1"/>
    </source>
</evidence>
<comment type="caution">
    <text evidence="1">The sequence shown here is derived from an EMBL/GenBank/DDBJ whole genome shotgun (WGS) entry which is preliminary data.</text>
</comment>
<protein>
    <submittedName>
        <fullName evidence="1">RES family NAD+ phosphorylase</fullName>
    </submittedName>
</protein>
<keyword evidence="2" id="KW-1185">Reference proteome</keyword>
<name>A0ABX2MLJ6_9BACL</name>
<dbReference type="RefSeq" id="WP_175381835.1">
    <property type="nucleotide sequence ID" value="NZ_JABMCC010000107.1"/>
</dbReference>